<dbReference type="GO" id="GO:0005524">
    <property type="term" value="F:ATP binding"/>
    <property type="evidence" value="ECO:0007669"/>
    <property type="project" value="UniProtKB-KW"/>
</dbReference>
<evidence type="ECO:0000256" key="1">
    <source>
        <dbReference type="ARBA" id="ARBA00022741"/>
    </source>
</evidence>
<dbReference type="InterPro" id="IPR003593">
    <property type="entry name" value="AAA+_ATPase"/>
</dbReference>
<dbReference type="EMBL" id="CH902618">
    <property type="protein sequence ID" value="EDV39782.1"/>
    <property type="molecule type" value="Genomic_DNA"/>
</dbReference>
<evidence type="ECO:0000256" key="3">
    <source>
        <dbReference type="ARBA" id="ARBA00022840"/>
    </source>
</evidence>
<reference evidence="5 6" key="1">
    <citation type="journal article" date="2007" name="Nature">
        <title>Evolution of genes and genomes on the Drosophila phylogeny.</title>
        <authorList>
            <consortium name="Drosophila 12 Genomes Consortium"/>
            <person name="Clark A.G."/>
            <person name="Eisen M.B."/>
            <person name="Smith D.R."/>
            <person name="Bergman C.M."/>
            <person name="Oliver B."/>
            <person name="Markow T.A."/>
            <person name="Kaufman T.C."/>
            <person name="Kellis M."/>
            <person name="Gelbart W."/>
            <person name="Iyer V.N."/>
            <person name="Pollard D.A."/>
            <person name="Sackton T.B."/>
            <person name="Larracuente A.M."/>
            <person name="Singh N.D."/>
            <person name="Abad J.P."/>
            <person name="Abt D.N."/>
            <person name="Adryan B."/>
            <person name="Aguade M."/>
            <person name="Akashi H."/>
            <person name="Anderson W.W."/>
            <person name="Aquadro C.F."/>
            <person name="Ardell D.H."/>
            <person name="Arguello R."/>
            <person name="Artieri C.G."/>
            <person name="Barbash D.A."/>
            <person name="Barker D."/>
            <person name="Barsanti P."/>
            <person name="Batterham P."/>
            <person name="Batzoglou S."/>
            <person name="Begun D."/>
            <person name="Bhutkar A."/>
            <person name="Blanco E."/>
            <person name="Bosak S.A."/>
            <person name="Bradley R.K."/>
            <person name="Brand A.D."/>
            <person name="Brent M.R."/>
            <person name="Brooks A.N."/>
            <person name="Brown R.H."/>
            <person name="Butlin R.K."/>
            <person name="Caggese C."/>
            <person name="Calvi B.R."/>
            <person name="Bernardo de Carvalho A."/>
            <person name="Caspi A."/>
            <person name="Castrezana S."/>
            <person name="Celniker S.E."/>
            <person name="Chang J.L."/>
            <person name="Chapple C."/>
            <person name="Chatterji S."/>
            <person name="Chinwalla A."/>
            <person name="Civetta A."/>
            <person name="Clifton S.W."/>
            <person name="Comeron J.M."/>
            <person name="Costello J.C."/>
            <person name="Coyne J.A."/>
            <person name="Daub J."/>
            <person name="David R.G."/>
            <person name="Delcher A.L."/>
            <person name="Delehaunty K."/>
            <person name="Do C.B."/>
            <person name="Ebling H."/>
            <person name="Edwards K."/>
            <person name="Eickbush T."/>
            <person name="Evans J.D."/>
            <person name="Filipski A."/>
            <person name="Findeiss S."/>
            <person name="Freyhult E."/>
            <person name="Fulton L."/>
            <person name="Fulton R."/>
            <person name="Garcia A.C."/>
            <person name="Gardiner A."/>
            <person name="Garfield D.A."/>
            <person name="Garvin B.E."/>
            <person name="Gibson G."/>
            <person name="Gilbert D."/>
            <person name="Gnerre S."/>
            <person name="Godfrey J."/>
            <person name="Good R."/>
            <person name="Gotea V."/>
            <person name="Gravely B."/>
            <person name="Greenberg A.J."/>
            <person name="Griffiths-Jones S."/>
            <person name="Gross S."/>
            <person name="Guigo R."/>
            <person name="Gustafson E.A."/>
            <person name="Haerty W."/>
            <person name="Hahn M.W."/>
            <person name="Halligan D.L."/>
            <person name="Halpern A.L."/>
            <person name="Halter G.M."/>
            <person name="Han M.V."/>
            <person name="Heger A."/>
            <person name="Hillier L."/>
            <person name="Hinrichs A.S."/>
            <person name="Holmes I."/>
            <person name="Hoskins R.A."/>
            <person name="Hubisz M.J."/>
            <person name="Hultmark D."/>
            <person name="Huntley M.A."/>
            <person name="Jaffe D.B."/>
            <person name="Jagadeeshan S."/>
            <person name="Jeck W.R."/>
            <person name="Johnson J."/>
            <person name="Jones C.D."/>
            <person name="Jordan W.C."/>
            <person name="Karpen G.H."/>
            <person name="Kataoka E."/>
            <person name="Keightley P.D."/>
            <person name="Kheradpour P."/>
            <person name="Kirkness E.F."/>
            <person name="Koerich L.B."/>
            <person name="Kristiansen K."/>
            <person name="Kudrna D."/>
            <person name="Kulathinal R.J."/>
            <person name="Kumar S."/>
            <person name="Kwok R."/>
            <person name="Lander E."/>
            <person name="Langley C.H."/>
            <person name="Lapoint R."/>
            <person name="Lazzaro B.P."/>
            <person name="Lee S.J."/>
            <person name="Levesque L."/>
            <person name="Li R."/>
            <person name="Lin C.F."/>
            <person name="Lin M.F."/>
            <person name="Lindblad-Toh K."/>
            <person name="Llopart A."/>
            <person name="Long M."/>
            <person name="Low L."/>
            <person name="Lozovsky E."/>
            <person name="Lu J."/>
            <person name="Luo M."/>
            <person name="Machado C.A."/>
            <person name="Makalowski W."/>
            <person name="Marzo M."/>
            <person name="Matsuda M."/>
            <person name="Matzkin L."/>
            <person name="McAllister B."/>
            <person name="McBride C.S."/>
            <person name="McKernan B."/>
            <person name="McKernan K."/>
            <person name="Mendez-Lago M."/>
            <person name="Minx P."/>
            <person name="Mollenhauer M.U."/>
            <person name="Montooth K."/>
            <person name="Mount S.M."/>
            <person name="Mu X."/>
            <person name="Myers E."/>
            <person name="Negre B."/>
            <person name="Newfeld S."/>
            <person name="Nielsen R."/>
            <person name="Noor M.A."/>
            <person name="O'Grady P."/>
            <person name="Pachter L."/>
            <person name="Papaceit M."/>
            <person name="Parisi M.J."/>
            <person name="Parisi M."/>
            <person name="Parts L."/>
            <person name="Pedersen J.S."/>
            <person name="Pesole G."/>
            <person name="Phillippy A.M."/>
            <person name="Ponting C.P."/>
            <person name="Pop M."/>
            <person name="Porcelli D."/>
            <person name="Powell J.R."/>
            <person name="Prohaska S."/>
            <person name="Pruitt K."/>
            <person name="Puig M."/>
            <person name="Quesneville H."/>
            <person name="Ram K.R."/>
            <person name="Rand D."/>
            <person name="Rasmussen M.D."/>
            <person name="Reed L.K."/>
            <person name="Reenan R."/>
            <person name="Reily A."/>
            <person name="Remington K.A."/>
            <person name="Rieger T.T."/>
            <person name="Ritchie M.G."/>
            <person name="Robin C."/>
            <person name="Rogers Y.H."/>
            <person name="Rohde C."/>
            <person name="Rozas J."/>
            <person name="Rubenfield M.J."/>
            <person name="Ruiz A."/>
            <person name="Russo S."/>
            <person name="Salzberg S.L."/>
            <person name="Sanchez-Gracia A."/>
            <person name="Saranga D.J."/>
            <person name="Sato H."/>
            <person name="Schaeffer S.W."/>
            <person name="Schatz M.C."/>
            <person name="Schlenke T."/>
            <person name="Schwartz R."/>
            <person name="Segarra C."/>
            <person name="Singh R.S."/>
            <person name="Sirot L."/>
            <person name="Sirota M."/>
            <person name="Sisneros N.B."/>
            <person name="Smith C.D."/>
            <person name="Smith T.F."/>
            <person name="Spieth J."/>
            <person name="Stage D.E."/>
            <person name="Stark A."/>
            <person name="Stephan W."/>
            <person name="Strausberg R.L."/>
            <person name="Strempel S."/>
            <person name="Sturgill D."/>
            <person name="Sutton G."/>
            <person name="Sutton G.G."/>
            <person name="Tao W."/>
            <person name="Teichmann S."/>
            <person name="Tobari Y.N."/>
            <person name="Tomimura Y."/>
            <person name="Tsolas J.M."/>
            <person name="Valente V.L."/>
            <person name="Venter E."/>
            <person name="Venter J.C."/>
            <person name="Vicario S."/>
            <person name="Vieira F.G."/>
            <person name="Vilella A.J."/>
            <person name="Villasante A."/>
            <person name="Walenz B."/>
            <person name="Wang J."/>
            <person name="Wasserman M."/>
            <person name="Watts T."/>
            <person name="Wilson D."/>
            <person name="Wilson R.K."/>
            <person name="Wing R.A."/>
            <person name="Wolfner M.F."/>
            <person name="Wong A."/>
            <person name="Wong G.K."/>
            <person name="Wu C.I."/>
            <person name="Wu G."/>
            <person name="Yamamoto D."/>
            <person name="Yang H.P."/>
            <person name="Yang S.P."/>
            <person name="Yorke J.A."/>
            <person name="Yoshida K."/>
            <person name="Zdobnov E."/>
            <person name="Zhang P."/>
            <person name="Zhang Y."/>
            <person name="Zimin A.V."/>
            <person name="Baldwin J."/>
            <person name="Abdouelleil A."/>
            <person name="Abdulkadir J."/>
            <person name="Abebe A."/>
            <person name="Abera B."/>
            <person name="Abreu J."/>
            <person name="Acer S.C."/>
            <person name="Aftuck L."/>
            <person name="Alexander A."/>
            <person name="An P."/>
            <person name="Anderson E."/>
            <person name="Anderson S."/>
            <person name="Arachi H."/>
            <person name="Azer M."/>
            <person name="Bachantsang P."/>
            <person name="Barry A."/>
            <person name="Bayul T."/>
            <person name="Berlin A."/>
            <person name="Bessette D."/>
            <person name="Bloom T."/>
            <person name="Blye J."/>
            <person name="Boguslavskiy L."/>
            <person name="Bonnet C."/>
            <person name="Boukhgalter B."/>
            <person name="Bourzgui I."/>
            <person name="Brown A."/>
            <person name="Cahill P."/>
            <person name="Channer S."/>
            <person name="Cheshatsang Y."/>
            <person name="Chuda L."/>
            <person name="Citroen M."/>
            <person name="Collymore A."/>
            <person name="Cooke P."/>
            <person name="Costello M."/>
            <person name="D'Aco K."/>
            <person name="Daza R."/>
            <person name="De Haan G."/>
            <person name="DeGray S."/>
            <person name="DeMaso C."/>
            <person name="Dhargay N."/>
            <person name="Dooley K."/>
            <person name="Dooley E."/>
            <person name="Doricent M."/>
            <person name="Dorje P."/>
            <person name="Dorjee K."/>
            <person name="Dupes A."/>
            <person name="Elong R."/>
            <person name="Falk J."/>
            <person name="Farina A."/>
            <person name="Faro S."/>
            <person name="Ferguson D."/>
            <person name="Fisher S."/>
            <person name="Foley C.D."/>
            <person name="Franke A."/>
            <person name="Friedrich D."/>
            <person name="Gadbois L."/>
            <person name="Gearin G."/>
            <person name="Gearin C.R."/>
            <person name="Giannoukos G."/>
            <person name="Goode T."/>
            <person name="Graham J."/>
            <person name="Grandbois E."/>
            <person name="Grewal S."/>
            <person name="Gyaltsen K."/>
            <person name="Hafez N."/>
            <person name="Hagos B."/>
            <person name="Hall J."/>
            <person name="Henson C."/>
            <person name="Hollinger A."/>
            <person name="Honan T."/>
            <person name="Huard M.D."/>
            <person name="Hughes L."/>
            <person name="Hurhula B."/>
            <person name="Husby M.E."/>
            <person name="Kamat A."/>
            <person name="Kanga B."/>
            <person name="Kashin S."/>
            <person name="Khazanovich D."/>
            <person name="Kisner P."/>
            <person name="Lance K."/>
            <person name="Lara M."/>
            <person name="Lee W."/>
            <person name="Lennon N."/>
            <person name="Letendre F."/>
            <person name="LeVine R."/>
            <person name="Lipovsky A."/>
            <person name="Liu X."/>
            <person name="Liu J."/>
            <person name="Liu S."/>
            <person name="Lokyitsang T."/>
            <person name="Lokyitsang Y."/>
            <person name="Lubonja R."/>
            <person name="Lui A."/>
            <person name="MacDonald P."/>
            <person name="Magnisalis V."/>
            <person name="Maru K."/>
            <person name="Matthews C."/>
            <person name="McCusker W."/>
            <person name="McDonough S."/>
            <person name="Mehta T."/>
            <person name="Meldrim J."/>
            <person name="Meneus L."/>
            <person name="Mihai O."/>
            <person name="Mihalev A."/>
            <person name="Mihova T."/>
            <person name="Mittelman R."/>
            <person name="Mlenga V."/>
            <person name="Montmayeur A."/>
            <person name="Mulrain L."/>
            <person name="Navidi A."/>
            <person name="Naylor J."/>
            <person name="Negash T."/>
            <person name="Nguyen T."/>
            <person name="Nguyen N."/>
            <person name="Nicol R."/>
            <person name="Norbu C."/>
            <person name="Norbu N."/>
            <person name="Novod N."/>
            <person name="O'Neill B."/>
            <person name="Osman S."/>
            <person name="Markiewicz E."/>
            <person name="Oyono O.L."/>
            <person name="Patti C."/>
            <person name="Phunkhang P."/>
            <person name="Pierre F."/>
            <person name="Priest M."/>
            <person name="Raghuraman S."/>
            <person name="Rege F."/>
            <person name="Reyes R."/>
            <person name="Rise C."/>
            <person name="Rogov P."/>
            <person name="Ross K."/>
            <person name="Ryan E."/>
            <person name="Settipalli S."/>
            <person name="Shea T."/>
            <person name="Sherpa N."/>
            <person name="Shi L."/>
            <person name="Shih D."/>
            <person name="Sparrow T."/>
            <person name="Spaulding J."/>
            <person name="Stalker J."/>
            <person name="Stange-Thomann N."/>
            <person name="Stavropoulos S."/>
            <person name="Stone C."/>
            <person name="Strader C."/>
            <person name="Tesfaye S."/>
            <person name="Thomson T."/>
            <person name="Thoulutsang Y."/>
            <person name="Thoulutsang D."/>
            <person name="Topham K."/>
            <person name="Topping I."/>
            <person name="Tsamla T."/>
            <person name="Vassiliev H."/>
            <person name="Vo A."/>
            <person name="Wangchuk T."/>
            <person name="Wangdi T."/>
            <person name="Weiand M."/>
            <person name="Wilkinson J."/>
            <person name="Wilson A."/>
            <person name="Yadav S."/>
            <person name="Young G."/>
            <person name="Yu Q."/>
            <person name="Zembek L."/>
            <person name="Zhong D."/>
            <person name="Zimmer A."/>
            <person name="Zwirko Z."/>
            <person name="Jaffe D.B."/>
            <person name="Alvarez P."/>
            <person name="Brockman W."/>
            <person name="Butler J."/>
            <person name="Chin C."/>
            <person name="Gnerre S."/>
            <person name="Grabherr M."/>
            <person name="Kleber M."/>
            <person name="Mauceli E."/>
            <person name="MacCallum I."/>
        </authorList>
    </citation>
    <scope>NUCLEOTIDE SEQUENCE [LARGE SCALE GENOMIC DNA]</scope>
    <source>
        <strain evidence="6">Tucson 14024-0371.13</strain>
    </source>
</reference>
<feature type="domain" description="AAA+ ATPase" evidence="4">
    <location>
        <begin position="1"/>
        <end position="176"/>
    </location>
</feature>
<keyword evidence="1" id="KW-0547">Nucleotide-binding</keyword>
<dbReference type="GO" id="GO:0017111">
    <property type="term" value="F:ribonucleoside triphosphate phosphatase activity"/>
    <property type="evidence" value="ECO:0007669"/>
    <property type="project" value="InterPro"/>
</dbReference>
<keyword evidence="3" id="KW-0067">ATP-binding</keyword>
<dbReference type="CDD" id="cd19482">
    <property type="entry name" value="RecA-like_Thep1"/>
    <property type="match status" value="1"/>
</dbReference>
<dbReference type="eggNOG" id="ENOG502QVJ8">
    <property type="taxonomic scope" value="Eukaryota"/>
</dbReference>
<dbReference type="Gene3D" id="3.40.50.300">
    <property type="entry name" value="P-loop containing nucleotide triphosphate hydrolases"/>
    <property type="match status" value="1"/>
</dbReference>
<keyword evidence="2" id="KW-0378">Hydrolase</keyword>
<name>B3M6U6_DROAN</name>
<dbReference type="STRING" id="7217.B3M6U6"/>
<sequence length="187" mass="21041">MCSIILITGPPGVGKTTLVHKIWSKLREKNLSSRGFYTEEVRGENGQRIGFDVVTLAGKRGILSRENPADLKKRPQVGKYSVYVQDFEDLALPLLHTKDPGSERELLIIDEVGRMELFSKKFESAVRDLLRQKTPLVITIPQKGHLPLVEQLKKHPGAILHNVTKSNREALVQEITDLIEKSLIVTK</sequence>
<dbReference type="FunCoup" id="B3M6U6">
    <property type="interactions" value="809"/>
</dbReference>
<dbReference type="InParanoid" id="B3M6U6"/>
<dbReference type="InterPro" id="IPR004948">
    <property type="entry name" value="Nuc-triphosphatase_THEP1"/>
</dbReference>
<dbReference type="Proteomes" id="UP000007801">
    <property type="component" value="Unassembled WGS sequence"/>
</dbReference>
<keyword evidence="6" id="KW-1185">Reference proteome</keyword>
<dbReference type="InterPro" id="IPR027417">
    <property type="entry name" value="P-loop_NTPase"/>
</dbReference>
<dbReference type="OrthoDB" id="446244at2759"/>
<evidence type="ECO:0000313" key="5">
    <source>
        <dbReference type="EMBL" id="EDV39782.1"/>
    </source>
</evidence>
<proteinExistence type="inferred from homology"/>
<evidence type="ECO:0000313" key="6">
    <source>
        <dbReference type="Proteomes" id="UP000007801"/>
    </source>
</evidence>
<dbReference type="HOGENOM" id="CLU_103145_1_0_1"/>
<dbReference type="SMART" id="SM00382">
    <property type="entry name" value="AAA"/>
    <property type="match status" value="1"/>
</dbReference>
<dbReference type="GeneID" id="6493064"/>
<organism evidence="5 6">
    <name type="scientific">Drosophila ananassae</name>
    <name type="common">Fruit fly</name>
    <dbReference type="NCBI Taxonomy" id="7217"/>
    <lineage>
        <taxon>Eukaryota</taxon>
        <taxon>Metazoa</taxon>
        <taxon>Ecdysozoa</taxon>
        <taxon>Arthropoda</taxon>
        <taxon>Hexapoda</taxon>
        <taxon>Insecta</taxon>
        <taxon>Pterygota</taxon>
        <taxon>Neoptera</taxon>
        <taxon>Endopterygota</taxon>
        <taxon>Diptera</taxon>
        <taxon>Brachycera</taxon>
        <taxon>Muscomorpha</taxon>
        <taxon>Ephydroidea</taxon>
        <taxon>Drosophilidae</taxon>
        <taxon>Drosophila</taxon>
        <taxon>Sophophora</taxon>
    </lineage>
</organism>
<dbReference type="NCBIfam" id="NF010248">
    <property type="entry name" value="PRK13695.1"/>
    <property type="match status" value="1"/>
</dbReference>
<gene>
    <name evidence="5" type="primary">Dana\GF10190</name>
    <name evidence="5" type="synonym">dana_GLEANR_10147</name>
    <name evidence="5" type="ORF">GF10190</name>
</gene>
<dbReference type="PhylomeDB" id="B3M6U6"/>
<evidence type="ECO:0000259" key="4">
    <source>
        <dbReference type="SMART" id="SM00382"/>
    </source>
</evidence>
<dbReference type="PANTHER" id="PTHR43146:SF1">
    <property type="entry name" value="CANCER-RELATED NUCLEOSIDE-TRIPHOSPHATASE"/>
    <property type="match status" value="1"/>
</dbReference>
<dbReference type="HAMAP" id="MF_00796">
    <property type="entry name" value="NTPase_1"/>
    <property type="match status" value="1"/>
</dbReference>
<dbReference type="OMA" id="VTAVQNC"/>
<dbReference type="SUPFAM" id="SSF52540">
    <property type="entry name" value="P-loop containing nucleoside triphosphate hydrolases"/>
    <property type="match status" value="1"/>
</dbReference>
<protein>
    <recommendedName>
        <fullName evidence="4">AAA+ ATPase domain-containing protein</fullName>
    </recommendedName>
</protein>
<dbReference type="AlphaFoldDB" id="B3M6U6"/>
<dbReference type="SMR" id="B3M6U6"/>
<dbReference type="KEGG" id="dan:6493064"/>
<dbReference type="PANTHER" id="PTHR43146">
    <property type="entry name" value="CANCER-RELATED NUCLEOSIDE-TRIPHOSPHATASE"/>
    <property type="match status" value="1"/>
</dbReference>
<dbReference type="Pfam" id="PF03266">
    <property type="entry name" value="NTPase_1"/>
    <property type="match status" value="1"/>
</dbReference>
<evidence type="ECO:0000256" key="2">
    <source>
        <dbReference type="ARBA" id="ARBA00022801"/>
    </source>
</evidence>
<accession>B3M6U6</accession>